<reference evidence="2 3" key="1">
    <citation type="submission" date="2019-06" db="EMBL/GenBank/DDBJ databases">
        <title>Sequencing the genomes of 1000 actinobacteria strains.</title>
        <authorList>
            <person name="Klenk H.-P."/>
        </authorList>
    </citation>
    <scope>NUCLEOTIDE SEQUENCE [LARGE SCALE GENOMIC DNA]</scope>
    <source>
        <strain evidence="2 3">DSM 45301</strain>
    </source>
</reference>
<comment type="caution">
    <text evidence="2">The sequence shown here is derived from an EMBL/GenBank/DDBJ whole genome shotgun (WGS) entry which is preliminary data.</text>
</comment>
<dbReference type="InterPro" id="IPR032710">
    <property type="entry name" value="NTF2-like_dom_sf"/>
</dbReference>
<protein>
    <recommendedName>
        <fullName evidence="1">DUF4440 domain-containing protein</fullName>
    </recommendedName>
</protein>
<accession>A0A543E3C2</accession>
<dbReference type="Proteomes" id="UP000315677">
    <property type="component" value="Unassembled WGS sequence"/>
</dbReference>
<dbReference type="PIRSF" id="PIRSF029394">
    <property type="entry name" value="UCP029394"/>
    <property type="match status" value="1"/>
</dbReference>
<dbReference type="EMBL" id="VFPA01000001">
    <property type="protein sequence ID" value="TQM16088.1"/>
    <property type="molecule type" value="Genomic_DNA"/>
</dbReference>
<name>A0A543E3C2_9PSEU</name>
<evidence type="ECO:0000313" key="2">
    <source>
        <dbReference type="EMBL" id="TQM16088.1"/>
    </source>
</evidence>
<dbReference type="InterPro" id="IPR027843">
    <property type="entry name" value="DUF4440"/>
</dbReference>
<proteinExistence type="predicted"/>
<dbReference type="Pfam" id="PF14534">
    <property type="entry name" value="DUF4440"/>
    <property type="match status" value="1"/>
</dbReference>
<dbReference type="InterPro" id="IPR016918">
    <property type="entry name" value="UCP029394"/>
</dbReference>
<dbReference type="RefSeq" id="WP_142052845.1">
    <property type="nucleotide sequence ID" value="NZ_VFPA01000001.1"/>
</dbReference>
<evidence type="ECO:0000313" key="3">
    <source>
        <dbReference type="Proteomes" id="UP000315677"/>
    </source>
</evidence>
<gene>
    <name evidence="2" type="ORF">FB558_2891</name>
</gene>
<dbReference type="OrthoDB" id="4570375at2"/>
<keyword evidence="3" id="KW-1185">Reference proteome</keyword>
<dbReference type="Gene3D" id="3.10.450.50">
    <property type="match status" value="1"/>
</dbReference>
<dbReference type="SUPFAM" id="SSF54427">
    <property type="entry name" value="NTF2-like"/>
    <property type="match status" value="1"/>
</dbReference>
<feature type="domain" description="DUF4440" evidence="1">
    <location>
        <begin position="38"/>
        <end position="114"/>
    </location>
</feature>
<organism evidence="2 3">
    <name type="scientific">Pseudonocardia kunmingensis</name>
    <dbReference type="NCBI Taxonomy" id="630975"/>
    <lineage>
        <taxon>Bacteria</taxon>
        <taxon>Bacillati</taxon>
        <taxon>Actinomycetota</taxon>
        <taxon>Actinomycetes</taxon>
        <taxon>Pseudonocardiales</taxon>
        <taxon>Pseudonocardiaceae</taxon>
        <taxon>Pseudonocardia</taxon>
    </lineage>
</organism>
<sequence length="142" mass="15345">MDESADALRDRCAAQVEDLHRVIEDWLTGRAPRTPASYAAFAEAHTPDFTMVTPDGVLMHRDELLPGFEGAHGGAPGLSIRIADVAVVHADTGGVLVTYEEHQDGPAGPSVRRSTVLLARDAAAPHGLRARHLHETWVARDR</sequence>
<evidence type="ECO:0000259" key="1">
    <source>
        <dbReference type="Pfam" id="PF14534"/>
    </source>
</evidence>
<dbReference type="AlphaFoldDB" id="A0A543E3C2"/>